<organism evidence="1 2">
    <name type="scientific">Granulicella arctica</name>
    <dbReference type="NCBI Taxonomy" id="940613"/>
    <lineage>
        <taxon>Bacteria</taxon>
        <taxon>Pseudomonadati</taxon>
        <taxon>Acidobacteriota</taxon>
        <taxon>Terriglobia</taxon>
        <taxon>Terriglobales</taxon>
        <taxon>Acidobacteriaceae</taxon>
        <taxon>Granulicella</taxon>
    </lineage>
</organism>
<name>A0A7Y9PJ71_9BACT</name>
<reference evidence="1 2" key="1">
    <citation type="submission" date="2020-07" db="EMBL/GenBank/DDBJ databases">
        <title>Genomic Encyclopedia of Type Strains, Phase IV (KMG-V): Genome sequencing to study the core and pangenomes of soil and plant-associated prokaryotes.</title>
        <authorList>
            <person name="Whitman W."/>
        </authorList>
    </citation>
    <scope>NUCLEOTIDE SEQUENCE [LARGE SCALE GENOMIC DNA]</scope>
    <source>
        <strain evidence="1 2">X4EP2</strain>
    </source>
</reference>
<comment type="caution">
    <text evidence="1">The sequence shown here is derived from an EMBL/GenBank/DDBJ whole genome shotgun (WGS) entry which is preliminary data.</text>
</comment>
<evidence type="ECO:0000313" key="1">
    <source>
        <dbReference type="EMBL" id="NYF80058.1"/>
    </source>
</evidence>
<accession>A0A7Y9PJ71</accession>
<gene>
    <name evidence="1" type="ORF">HDF17_002378</name>
</gene>
<sequence length="190" mass="20614">MPARITLISHAATLASRRASFPLDEPVLDGELGKIAATGWAIPRLQHVWSAPEQRAQQTAKALGLKPSLSMELADVNYGTWSGKGIDEIQANDPEGLAAWLTDEDAAPHGGESFVQLIARVGIWMKKQTDAGHTVAVTHPVVIRAAILCGLQAPAHSFWRIEVAPLSITDLRFNGRLWTVRSMGCSLYRS</sequence>
<dbReference type="Gene3D" id="3.40.50.1240">
    <property type="entry name" value="Phosphoglycerate mutase-like"/>
    <property type="match status" value="1"/>
</dbReference>
<dbReference type="Proteomes" id="UP000589520">
    <property type="component" value="Unassembled WGS sequence"/>
</dbReference>
<keyword evidence="2" id="KW-1185">Reference proteome</keyword>
<protein>
    <submittedName>
        <fullName evidence="1">Broad specificity phosphatase PhoE</fullName>
    </submittedName>
</protein>
<proteinExistence type="predicted"/>
<dbReference type="SMART" id="SM00855">
    <property type="entry name" value="PGAM"/>
    <property type="match status" value="1"/>
</dbReference>
<dbReference type="InterPro" id="IPR029033">
    <property type="entry name" value="His_PPase_superfam"/>
</dbReference>
<dbReference type="InterPro" id="IPR013078">
    <property type="entry name" value="His_Pase_superF_clade-1"/>
</dbReference>
<dbReference type="SUPFAM" id="SSF53254">
    <property type="entry name" value="Phosphoglycerate mutase-like"/>
    <property type="match status" value="1"/>
</dbReference>
<evidence type="ECO:0000313" key="2">
    <source>
        <dbReference type="Proteomes" id="UP000589520"/>
    </source>
</evidence>
<dbReference type="EMBL" id="JACCCW010000002">
    <property type="protein sequence ID" value="NYF80058.1"/>
    <property type="molecule type" value="Genomic_DNA"/>
</dbReference>
<dbReference type="AlphaFoldDB" id="A0A7Y9PJ71"/>
<dbReference type="Pfam" id="PF00300">
    <property type="entry name" value="His_Phos_1"/>
    <property type="match status" value="1"/>
</dbReference>